<feature type="compositionally biased region" description="Low complexity" evidence="1">
    <location>
        <begin position="12"/>
        <end position="22"/>
    </location>
</feature>
<dbReference type="Proteomes" id="UP001283361">
    <property type="component" value="Unassembled WGS sequence"/>
</dbReference>
<organism evidence="2 3">
    <name type="scientific">Elysia crispata</name>
    <name type="common">lettuce slug</name>
    <dbReference type="NCBI Taxonomy" id="231223"/>
    <lineage>
        <taxon>Eukaryota</taxon>
        <taxon>Metazoa</taxon>
        <taxon>Spiralia</taxon>
        <taxon>Lophotrochozoa</taxon>
        <taxon>Mollusca</taxon>
        <taxon>Gastropoda</taxon>
        <taxon>Heterobranchia</taxon>
        <taxon>Euthyneura</taxon>
        <taxon>Panpulmonata</taxon>
        <taxon>Sacoglossa</taxon>
        <taxon>Placobranchoidea</taxon>
        <taxon>Plakobranchidae</taxon>
        <taxon>Elysia</taxon>
    </lineage>
</organism>
<feature type="region of interest" description="Disordered" evidence="1">
    <location>
        <begin position="1"/>
        <end position="22"/>
    </location>
</feature>
<feature type="compositionally biased region" description="Polar residues" evidence="1">
    <location>
        <begin position="1"/>
        <end position="10"/>
    </location>
</feature>
<name>A0AAE0YXZ0_9GAST</name>
<comment type="caution">
    <text evidence="2">The sequence shown here is derived from an EMBL/GenBank/DDBJ whole genome shotgun (WGS) entry which is preliminary data.</text>
</comment>
<accession>A0AAE0YXZ0</accession>
<evidence type="ECO:0000313" key="3">
    <source>
        <dbReference type="Proteomes" id="UP001283361"/>
    </source>
</evidence>
<protein>
    <submittedName>
        <fullName evidence="2">Uncharacterized protein</fullName>
    </submittedName>
</protein>
<dbReference type="AlphaFoldDB" id="A0AAE0YXZ0"/>
<evidence type="ECO:0000313" key="2">
    <source>
        <dbReference type="EMBL" id="KAK3759334.1"/>
    </source>
</evidence>
<feature type="non-terminal residue" evidence="2">
    <location>
        <position position="1"/>
    </location>
</feature>
<gene>
    <name evidence="2" type="ORF">RRG08_059010</name>
</gene>
<proteinExistence type="predicted"/>
<evidence type="ECO:0000256" key="1">
    <source>
        <dbReference type="SAM" id="MobiDB-lite"/>
    </source>
</evidence>
<dbReference type="EMBL" id="JAWDGP010005136">
    <property type="protein sequence ID" value="KAK3759334.1"/>
    <property type="molecule type" value="Genomic_DNA"/>
</dbReference>
<reference evidence="2" key="1">
    <citation type="journal article" date="2023" name="G3 (Bethesda)">
        <title>A reference genome for the long-term kleptoplast-retaining sea slug Elysia crispata morphotype clarki.</title>
        <authorList>
            <person name="Eastman K.E."/>
            <person name="Pendleton A.L."/>
            <person name="Shaikh M.A."/>
            <person name="Suttiyut T."/>
            <person name="Ogas R."/>
            <person name="Tomko P."/>
            <person name="Gavelis G."/>
            <person name="Widhalm J.R."/>
            <person name="Wisecaver J.H."/>
        </authorList>
    </citation>
    <scope>NUCLEOTIDE SEQUENCE</scope>
    <source>
        <strain evidence="2">ECLA1</strain>
    </source>
</reference>
<sequence>SGTSYSSRTDLQTRSSRLPRSTRLGTVNRAFDWLRLRLHPAPRPVPCNSVSSTAD</sequence>
<keyword evidence="3" id="KW-1185">Reference proteome</keyword>